<dbReference type="PANTHER" id="PTHR35632">
    <property type="entry name" value="MAJOR POLLEN ALLERGEN OLE E 6-LIKE"/>
    <property type="match status" value="1"/>
</dbReference>
<gene>
    <name evidence="2" type="ORF">RND71_024480</name>
</gene>
<evidence type="ECO:0000256" key="1">
    <source>
        <dbReference type="SAM" id="SignalP"/>
    </source>
</evidence>
<dbReference type="InterPro" id="IPR036466">
    <property type="entry name" value="Pollen_allergen_ole-e-6_sf"/>
</dbReference>
<evidence type="ECO:0000313" key="3">
    <source>
        <dbReference type="Proteomes" id="UP001291623"/>
    </source>
</evidence>
<feature type="chain" id="PRO_5042238285" evidence="1">
    <location>
        <begin position="26"/>
        <end position="71"/>
    </location>
</feature>
<evidence type="ECO:0000313" key="2">
    <source>
        <dbReference type="EMBL" id="KAK4355509.1"/>
    </source>
</evidence>
<comment type="caution">
    <text evidence="2">The sequence shown here is derived from an EMBL/GenBank/DDBJ whole genome shotgun (WGS) entry which is preliminary data.</text>
</comment>
<keyword evidence="1" id="KW-0732">Signal</keyword>
<dbReference type="SUPFAM" id="SSF111388">
    <property type="entry name" value="Pollen allergen ole e 6"/>
    <property type="match status" value="1"/>
</dbReference>
<dbReference type="Gene3D" id="1.10.287.720">
    <property type="entry name" value="Pollen allergen ole e 6"/>
    <property type="match status" value="1"/>
</dbReference>
<reference evidence="2" key="1">
    <citation type="submission" date="2023-12" db="EMBL/GenBank/DDBJ databases">
        <title>Genome assembly of Anisodus tanguticus.</title>
        <authorList>
            <person name="Wang Y.-J."/>
        </authorList>
    </citation>
    <scope>NUCLEOTIDE SEQUENCE</scope>
    <source>
        <strain evidence="2">KB-2021</strain>
        <tissue evidence="2">Leaf</tissue>
    </source>
</reference>
<organism evidence="2 3">
    <name type="scientific">Anisodus tanguticus</name>
    <dbReference type="NCBI Taxonomy" id="243964"/>
    <lineage>
        <taxon>Eukaryota</taxon>
        <taxon>Viridiplantae</taxon>
        <taxon>Streptophyta</taxon>
        <taxon>Embryophyta</taxon>
        <taxon>Tracheophyta</taxon>
        <taxon>Spermatophyta</taxon>
        <taxon>Magnoliopsida</taxon>
        <taxon>eudicotyledons</taxon>
        <taxon>Gunneridae</taxon>
        <taxon>Pentapetalae</taxon>
        <taxon>asterids</taxon>
        <taxon>lamiids</taxon>
        <taxon>Solanales</taxon>
        <taxon>Solanaceae</taxon>
        <taxon>Solanoideae</taxon>
        <taxon>Hyoscyameae</taxon>
        <taxon>Anisodus</taxon>
    </lineage>
</organism>
<dbReference type="AlphaFoldDB" id="A0AAE1VBQ8"/>
<proteinExistence type="predicted"/>
<dbReference type="Proteomes" id="UP001291623">
    <property type="component" value="Unassembled WGS sequence"/>
</dbReference>
<accession>A0AAE1VBQ8</accession>
<dbReference type="InterPro" id="IPR015333">
    <property type="entry name" value="Pollen_allergen_ole-e-6"/>
</dbReference>
<dbReference type="EMBL" id="JAVYJV010000013">
    <property type="protein sequence ID" value="KAK4355509.1"/>
    <property type="molecule type" value="Genomic_DNA"/>
</dbReference>
<name>A0AAE1VBQ8_9SOLA</name>
<dbReference type="PANTHER" id="PTHR35632:SF2">
    <property type="entry name" value="CYSTEINE-RICH PROTEIN"/>
    <property type="match status" value="1"/>
</dbReference>
<protein>
    <submittedName>
        <fullName evidence="2">Uncharacterized protein</fullName>
    </submittedName>
</protein>
<feature type="signal peptide" evidence="1">
    <location>
        <begin position="1"/>
        <end position="25"/>
    </location>
</feature>
<dbReference type="Pfam" id="PF09253">
    <property type="entry name" value="Ole_e_6"/>
    <property type="match status" value="1"/>
</dbReference>
<sequence>MEAKKLVTMFLMCMVVLSAVHVSKAEEFQVCFEDCQKECFAAGHGKTYCELRCDADCGLMEIQGTFIFLCF</sequence>
<keyword evidence="3" id="KW-1185">Reference proteome</keyword>